<dbReference type="InterPro" id="IPR051083">
    <property type="entry name" value="GrpII_Intron_Splice-Mob/Def"/>
</dbReference>
<dbReference type="PANTHER" id="PTHR34047:SF2">
    <property type="entry name" value="NUCLEAR INTRON MATURASE 1, MITOCHONDRIAL"/>
    <property type="match status" value="1"/>
</dbReference>
<dbReference type="Pfam" id="PF00078">
    <property type="entry name" value="RVT_1"/>
    <property type="match status" value="1"/>
</dbReference>
<dbReference type="EMBL" id="OZ019903">
    <property type="protein sequence ID" value="CAK9195716.1"/>
    <property type="molecule type" value="Genomic_DNA"/>
</dbReference>
<gene>
    <name evidence="2" type="ORF">CSSPTR1EN2_LOCUS3106</name>
</gene>
<proteinExistence type="predicted"/>
<reference evidence="2" key="1">
    <citation type="submission" date="2024-02" db="EMBL/GenBank/DDBJ databases">
        <authorList>
            <consortium name="ELIXIR-Norway"/>
            <consortium name="Elixir Norway"/>
        </authorList>
    </citation>
    <scope>NUCLEOTIDE SEQUENCE</scope>
</reference>
<name>A0ABP0TG01_9BRYO</name>
<dbReference type="Proteomes" id="UP001497512">
    <property type="component" value="Chromosome 11"/>
</dbReference>
<organism evidence="2 3">
    <name type="scientific">Sphagnum troendelagicum</name>
    <dbReference type="NCBI Taxonomy" id="128251"/>
    <lineage>
        <taxon>Eukaryota</taxon>
        <taxon>Viridiplantae</taxon>
        <taxon>Streptophyta</taxon>
        <taxon>Embryophyta</taxon>
        <taxon>Bryophyta</taxon>
        <taxon>Sphagnophytina</taxon>
        <taxon>Sphagnopsida</taxon>
        <taxon>Sphagnales</taxon>
        <taxon>Sphagnaceae</taxon>
        <taxon>Sphagnum</taxon>
    </lineage>
</organism>
<dbReference type="PANTHER" id="PTHR34047">
    <property type="entry name" value="NUCLEAR INTRON MATURASE 1, MITOCHONDRIAL-RELATED"/>
    <property type="match status" value="1"/>
</dbReference>
<evidence type="ECO:0000313" key="3">
    <source>
        <dbReference type="Proteomes" id="UP001497512"/>
    </source>
</evidence>
<dbReference type="PROSITE" id="PS50878">
    <property type="entry name" value="RT_POL"/>
    <property type="match status" value="1"/>
</dbReference>
<feature type="domain" description="Reverse transcriptase" evidence="1">
    <location>
        <begin position="86"/>
        <end position="337"/>
    </location>
</feature>
<sequence>MGMWQKRITASSASFAVVVYRKSFFLASCGGGGGCGHAFLHCISYEELYDVENLRAGYERLKRTTSPGIDGRIMREELTERGFERLSDELRRQRYAPKPAQRLILPTPEGGRPLSIACTVDKVVLSTLKTLTEPLFEPKFRESSHGFRPGRSCHSALRSLRSSWIGISWLVPLELKNSFQKVHHDILLKEMEPVMRSKSVEDLMRKILNAGYVDIHNLTNRSEYGTSQLVMGTIISPLCANVFLHSLDCYVEDVLIPDYNSGDMSTEAECEIAKRLKYLRYADSILLGVKGSKQDAVDMRAAVQSFLLRRLKLDIDEYKSPILNARSDMAKFLGTLIAYG</sequence>
<evidence type="ECO:0000259" key="1">
    <source>
        <dbReference type="PROSITE" id="PS50878"/>
    </source>
</evidence>
<dbReference type="PROSITE" id="PS51257">
    <property type="entry name" value="PROKAR_LIPOPROTEIN"/>
    <property type="match status" value="1"/>
</dbReference>
<dbReference type="InterPro" id="IPR043502">
    <property type="entry name" value="DNA/RNA_pol_sf"/>
</dbReference>
<dbReference type="SUPFAM" id="SSF56672">
    <property type="entry name" value="DNA/RNA polymerases"/>
    <property type="match status" value="1"/>
</dbReference>
<dbReference type="CDD" id="cd01651">
    <property type="entry name" value="RT_G2_intron"/>
    <property type="match status" value="1"/>
</dbReference>
<dbReference type="InterPro" id="IPR000477">
    <property type="entry name" value="RT_dom"/>
</dbReference>
<keyword evidence="3" id="KW-1185">Reference proteome</keyword>
<accession>A0ABP0TG01</accession>
<protein>
    <recommendedName>
        <fullName evidence="1">Reverse transcriptase domain-containing protein</fullName>
    </recommendedName>
</protein>
<evidence type="ECO:0000313" key="2">
    <source>
        <dbReference type="EMBL" id="CAK9195716.1"/>
    </source>
</evidence>